<reference evidence="18 19" key="1">
    <citation type="journal article" date="2016" name="Genome Biol. Evol.">
        <title>Divergent and convergent evolution of fungal pathogenicity.</title>
        <authorList>
            <person name="Shang Y."/>
            <person name="Xiao G."/>
            <person name="Zheng P."/>
            <person name="Cen K."/>
            <person name="Zhan S."/>
            <person name="Wang C."/>
        </authorList>
    </citation>
    <scope>NUCLEOTIDE SEQUENCE [LARGE SCALE GENOMIC DNA]</scope>
    <source>
        <strain evidence="18 19">RCEF 264</strain>
    </source>
</reference>
<dbReference type="CDD" id="cd00892">
    <property type="entry name" value="PIKKc_ATR"/>
    <property type="match status" value="1"/>
</dbReference>
<dbReference type="GO" id="GO:0005524">
    <property type="term" value="F:ATP binding"/>
    <property type="evidence" value="ECO:0007669"/>
    <property type="project" value="UniProtKB-KW"/>
</dbReference>
<keyword evidence="12" id="KW-0539">Nucleus</keyword>
<evidence type="ECO:0000256" key="4">
    <source>
        <dbReference type="ARBA" id="ARBA00012513"/>
    </source>
</evidence>
<dbReference type="SMART" id="SM01343">
    <property type="entry name" value="FATC"/>
    <property type="match status" value="1"/>
</dbReference>
<dbReference type="InterPro" id="IPR016024">
    <property type="entry name" value="ARM-type_fold"/>
</dbReference>
<feature type="domain" description="FATC" evidence="17">
    <location>
        <begin position="2066"/>
        <end position="2098"/>
    </location>
</feature>
<dbReference type="InterPro" id="IPR011009">
    <property type="entry name" value="Kinase-like_dom_sf"/>
</dbReference>
<comment type="function">
    <text evidence="13">Serine/threonine protein kinase which activates checkpoint signaling upon genotoxic stresses such as ionizing radiation (IR), ultraviolet light (UV), or DNA replication stalling, thereby acting as a DNA damage sensor. Recognizes the substrate consensus sequence [ST]-Q. Phosphorylates histone H2A to form H2AS128ph (gamma-H2A) at sites of DNA damage, involved in the regulation of DNA damage response mechanism. Required for the control of telomere length and genome stability.</text>
</comment>
<evidence type="ECO:0000256" key="12">
    <source>
        <dbReference type="ARBA" id="ARBA00023242"/>
    </source>
</evidence>
<keyword evidence="5" id="KW-0723">Serine/threonine-protein kinase</keyword>
<dbReference type="PROSITE" id="PS51189">
    <property type="entry name" value="FAT"/>
    <property type="match status" value="1"/>
</dbReference>
<dbReference type="InterPro" id="IPR014009">
    <property type="entry name" value="PIK_FAT"/>
</dbReference>
<evidence type="ECO:0000256" key="6">
    <source>
        <dbReference type="ARBA" id="ARBA00022679"/>
    </source>
</evidence>
<feature type="region of interest" description="Disordered" evidence="14">
    <location>
        <begin position="1319"/>
        <end position="1352"/>
    </location>
</feature>
<dbReference type="PROSITE" id="PS51190">
    <property type="entry name" value="FATC"/>
    <property type="match status" value="1"/>
</dbReference>
<gene>
    <name evidence="18" type="ORF">SPI_04507</name>
</gene>
<dbReference type="Pfam" id="PF02259">
    <property type="entry name" value="FAT"/>
    <property type="match status" value="1"/>
</dbReference>
<keyword evidence="6" id="KW-0808">Transferase</keyword>
<dbReference type="Gene3D" id="3.30.1010.10">
    <property type="entry name" value="Phosphatidylinositol 3-kinase Catalytic Subunit, Chain A, domain 4"/>
    <property type="match status" value="1"/>
</dbReference>
<dbReference type="GO" id="GO:0005694">
    <property type="term" value="C:chromosome"/>
    <property type="evidence" value="ECO:0007669"/>
    <property type="project" value="TreeGrafter"/>
</dbReference>
<dbReference type="Proteomes" id="UP000076874">
    <property type="component" value="Unassembled WGS sequence"/>
</dbReference>
<dbReference type="InterPro" id="IPR056802">
    <property type="entry name" value="ATR-like_M-HEAT"/>
</dbReference>
<dbReference type="Pfam" id="PF25030">
    <property type="entry name" value="M-HEAT_ATR"/>
    <property type="match status" value="1"/>
</dbReference>
<evidence type="ECO:0000256" key="9">
    <source>
        <dbReference type="ARBA" id="ARBA00022777"/>
    </source>
</evidence>
<dbReference type="GO" id="GO:0000723">
    <property type="term" value="P:telomere maintenance"/>
    <property type="evidence" value="ECO:0007669"/>
    <property type="project" value="TreeGrafter"/>
</dbReference>
<dbReference type="InterPro" id="IPR012993">
    <property type="entry name" value="UME"/>
</dbReference>
<dbReference type="GO" id="GO:0000077">
    <property type="term" value="P:DNA damage checkpoint signaling"/>
    <property type="evidence" value="ECO:0007669"/>
    <property type="project" value="TreeGrafter"/>
</dbReference>
<dbReference type="Pfam" id="PF00454">
    <property type="entry name" value="PI3_PI4_kinase"/>
    <property type="match status" value="1"/>
</dbReference>
<feature type="region of interest" description="Disordered" evidence="14">
    <location>
        <begin position="7"/>
        <end position="52"/>
    </location>
</feature>
<dbReference type="InterPro" id="IPR050517">
    <property type="entry name" value="DDR_Repair_Kinase"/>
</dbReference>
<keyword evidence="10" id="KW-0067">ATP-binding</keyword>
<keyword evidence="8" id="KW-0227">DNA damage</keyword>
<evidence type="ECO:0000256" key="10">
    <source>
        <dbReference type="ARBA" id="ARBA00022840"/>
    </source>
</evidence>
<comment type="caution">
    <text evidence="18">The sequence shown here is derived from an EMBL/GenBank/DDBJ whole genome shotgun (WGS) entry which is preliminary data.</text>
</comment>
<evidence type="ECO:0000256" key="13">
    <source>
        <dbReference type="ARBA" id="ARBA00025079"/>
    </source>
</evidence>
<keyword evidence="9 18" id="KW-0418">Kinase</keyword>
<dbReference type="GO" id="GO:0005634">
    <property type="term" value="C:nucleus"/>
    <property type="evidence" value="ECO:0007669"/>
    <property type="project" value="UniProtKB-SubCell"/>
</dbReference>
<dbReference type="SUPFAM" id="SSF48371">
    <property type="entry name" value="ARM repeat"/>
    <property type="match status" value="1"/>
</dbReference>
<evidence type="ECO:0000256" key="7">
    <source>
        <dbReference type="ARBA" id="ARBA00022741"/>
    </source>
</evidence>
<dbReference type="InterPro" id="IPR000403">
    <property type="entry name" value="PI3/4_kinase_cat_dom"/>
</dbReference>
<evidence type="ECO:0000256" key="8">
    <source>
        <dbReference type="ARBA" id="ARBA00022763"/>
    </source>
</evidence>
<dbReference type="PANTHER" id="PTHR11139:SF125">
    <property type="entry name" value="SERINE_THREONINE-PROTEIN KINASE MEC1"/>
    <property type="match status" value="1"/>
</dbReference>
<keyword evidence="19" id="KW-1185">Reference proteome</keyword>
<dbReference type="GO" id="GO:0006281">
    <property type="term" value="P:DNA repair"/>
    <property type="evidence" value="ECO:0007669"/>
    <property type="project" value="UniProtKB-KW"/>
</dbReference>
<dbReference type="InterPro" id="IPR003152">
    <property type="entry name" value="FATC_dom"/>
</dbReference>
<dbReference type="EC" id="2.7.11.1" evidence="4"/>
<evidence type="ECO:0000259" key="15">
    <source>
        <dbReference type="PROSITE" id="PS50290"/>
    </source>
</evidence>
<keyword evidence="11" id="KW-0234">DNA repair</keyword>
<feature type="region of interest" description="Disordered" evidence="14">
    <location>
        <begin position="2020"/>
        <end position="2041"/>
    </location>
</feature>
<evidence type="ECO:0000259" key="16">
    <source>
        <dbReference type="PROSITE" id="PS51189"/>
    </source>
</evidence>
<dbReference type="Pfam" id="PF23593">
    <property type="entry name" value="HEAT_ATR"/>
    <property type="match status" value="1"/>
</dbReference>
<comment type="subunit">
    <text evidence="3">Associates with DNA double-strand breaks.</text>
</comment>
<evidence type="ECO:0000313" key="19">
    <source>
        <dbReference type="Proteomes" id="UP000076874"/>
    </source>
</evidence>
<dbReference type="Pfam" id="PF08064">
    <property type="entry name" value="UME"/>
    <property type="match status" value="1"/>
</dbReference>
<dbReference type="EMBL" id="AZHD01000007">
    <property type="protein sequence ID" value="OAA61648.1"/>
    <property type="molecule type" value="Genomic_DNA"/>
</dbReference>
<dbReference type="STRING" id="1081102.A0A167UJW7"/>
<evidence type="ECO:0000256" key="14">
    <source>
        <dbReference type="SAM" id="MobiDB-lite"/>
    </source>
</evidence>
<accession>A0A167UJW7</accession>
<proteinExistence type="inferred from homology"/>
<protein>
    <recommendedName>
        <fullName evidence="4">non-specific serine/threonine protein kinase</fullName>
        <ecNumber evidence="4">2.7.11.1</ecNumber>
    </recommendedName>
</protein>
<organism evidence="18 19">
    <name type="scientific">Niveomyces insectorum RCEF 264</name>
    <dbReference type="NCBI Taxonomy" id="1081102"/>
    <lineage>
        <taxon>Eukaryota</taxon>
        <taxon>Fungi</taxon>
        <taxon>Dikarya</taxon>
        <taxon>Ascomycota</taxon>
        <taxon>Pezizomycotina</taxon>
        <taxon>Sordariomycetes</taxon>
        <taxon>Hypocreomycetidae</taxon>
        <taxon>Hypocreales</taxon>
        <taxon>Cordycipitaceae</taxon>
        <taxon>Niveomyces</taxon>
    </lineage>
</organism>
<evidence type="ECO:0000313" key="18">
    <source>
        <dbReference type="EMBL" id="OAA61648.1"/>
    </source>
</evidence>
<keyword evidence="7" id="KW-0547">Nucleotide-binding</keyword>
<dbReference type="InterPro" id="IPR036940">
    <property type="entry name" value="PI3/4_kinase_cat_sf"/>
</dbReference>
<feature type="domain" description="PI3K/PI4K catalytic" evidence="15">
    <location>
        <begin position="1737"/>
        <end position="2056"/>
    </location>
</feature>
<dbReference type="GO" id="GO:0004674">
    <property type="term" value="F:protein serine/threonine kinase activity"/>
    <property type="evidence" value="ECO:0007669"/>
    <property type="project" value="UniProtKB-KW"/>
</dbReference>
<evidence type="ECO:0000256" key="1">
    <source>
        <dbReference type="ARBA" id="ARBA00004123"/>
    </source>
</evidence>
<name>A0A167UJW7_9HYPO</name>
<feature type="domain" description="FAT" evidence="16">
    <location>
        <begin position="945"/>
        <end position="1554"/>
    </location>
</feature>
<evidence type="ECO:0000256" key="2">
    <source>
        <dbReference type="ARBA" id="ARBA00010769"/>
    </source>
</evidence>
<dbReference type="PANTHER" id="PTHR11139">
    <property type="entry name" value="ATAXIA TELANGIECTASIA MUTATED ATM -RELATED"/>
    <property type="match status" value="1"/>
</dbReference>
<dbReference type="PROSITE" id="PS50290">
    <property type="entry name" value="PI3_4_KINASE_3"/>
    <property type="match status" value="1"/>
</dbReference>
<dbReference type="SUPFAM" id="SSF56112">
    <property type="entry name" value="Protein kinase-like (PK-like)"/>
    <property type="match status" value="1"/>
</dbReference>
<dbReference type="InterPro" id="IPR003151">
    <property type="entry name" value="PIK-rel_kinase_FAT"/>
</dbReference>
<dbReference type="Pfam" id="PF02260">
    <property type="entry name" value="FATC"/>
    <property type="match status" value="1"/>
</dbReference>
<dbReference type="Gene3D" id="1.10.1070.11">
    <property type="entry name" value="Phosphatidylinositol 3-/4-kinase, catalytic domain"/>
    <property type="match status" value="1"/>
</dbReference>
<dbReference type="SMART" id="SM00146">
    <property type="entry name" value="PI3Kc"/>
    <property type="match status" value="1"/>
</dbReference>
<comment type="similarity">
    <text evidence="2">Belongs to the PI3/PI4-kinase family. ATM subfamily.</text>
</comment>
<evidence type="ECO:0000256" key="3">
    <source>
        <dbReference type="ARBA" id="ARBA00011370"/>
    </source>
</evidence>
<comment type="subcellular location">
    <subcellularLocation>
        <location evidence="1">Nucleus</location>
    </subcellularLocation>
</comment>
<evidence type="ECO:0000259" key="17">
    <source>
        <dbReference type="PROSITE" id="PS51190"/>
    </source>
</evidence>
<evidence type="ECO:0000256" key="11">
    <source>
        <dbReference type="ARBA" id="ARBA00023204"/>
    </source>
</evidence>
<dbReference type="InterPro" id="IPR057564">
    <property type="entry name" value="HEAT_ATR"/>
</dbReference>
<dbReference type="OrthoDB" id="381190at2759"/>
<evidence type="ECO:0000256" key="5">
    <source>
        <dbReference type="ARBA" id="ARBA00022527"/>
    </source>
</evidence>
<sequence length="2098" mass="232382">MSLLFHNASQQVGGGGSGEAARSPVAGRQLDEDPLDDRERNPKRRKTDSMAPVSIVNNLRGRICEEFGVEMGGSLRETLTNMCEKFQAQNELQDEQTTFSVLCYLSQGLCAIDHTAALADPNDDRSALVCSHCRFHNPRPTPNRRKEKEKEDVLCVFGLFESVITAHVPPTGSLTVRALILLRRMALHGETKEVLDYEYSTLCKWCSAQLYSPDKAVRVQATVLAEDELEPIIRGLLRQLDSDYMPIRDLAISEIRYLASWFSRTPMDIFEPYWRTTAYLVVKHVADRPAVAAAVANLLGMTTPELALRLQSYAIPQLLFEKQLAPIYKIAEFRGEGDEVWHTVIDKATLPSILAFWVQLPAHVATLHDLMQTLQDFSARMGPTSIRDILGASSIPVLAELFIRLTYDVGQLPDQFEKVSDGIGFTPILAIARLLKDPQGQSDEELVTSFLSQHVLGLTAQLSDVRVHDGKKDPCYWINGIVTSFLLDALCNDATEDAPCWRNRVRRAAISCWSTLVQNVGDNNVKMLLETTFAVIRTNWDQFGDREKATCRDLLAWLLAKPDGRSHRDCLLEKIDVLPRLRIPELQKSVDNKIEKLRKPLGVMQTIDLFAQRITHENLDVVGVALDDAIDFLQNNQDLLQAPAQGEKSDSAVAHFVRALLDCSAKYNTPEPLLSSKCLACIGLVGCLDANRLGAVEKEPPFVVVWNFADDGENMDFAMYMLQHILTRAFLSATNSTSQGLIAYAVQTMMMRCGISNAVCHPSAETQETHNKWKALPELVQAVLSPLLMSKYHIAPPGPVHARYPVFRPGRRYGEWLRLLVVSLLAKPQTSFGETLFQSLARASKGLDLAIAEFLLPYMVVSVITGTRSTERDRSRLTLDLQRTAQYQPPDEAPALEREEAKLFYDAVFRVIEYAMIWRRSSLHSDQRQGVAQLEAFLEAFPAELLSQQALYCKDYARAMFFLEPVAMTKVSDDDDADAEERVRRDKAELDMIDIYAQIDDPDCLSGIMSKVGSLVEMNTYRKALLEQKAGRWESATTWHLSDLSAEPDNVDIQARVLKCLLEAGHHDALLARVDNLNLDEASAPTIKKVLPFAVEAAWVTFQWQKLEALVPVYKGDVCDIFNVGIARALSLLKKDDMDGFGLTLDNIVGRVSSSMSYSTTTSLQACHEAMLKAHVVTDLRIIGSAAAAAASEAQGDAAMERRSSGQGPKRTQVVLATLTQRLDLLEDVSDKRYVLGLQRAAMEALRPLYGDLEISALWLLSARLARKTGSNSECLRAIAQARRLGDPAADIENARRQWAWGGRHQAIADLRTAIRRGLPGKDEANGEGGGGGGGERARESNKRATTAAQAQGGPPLVARAGLLLTRWIDASGETSLMDLRMEYQKLAAGYNKWEKTHYFLGRHYKKVLESEQALRPDEQSDVFLTGELARLEIENYMRAAQFGTKYLHTTLPRFLTLWLSLAAQINKMSDGNLVVSDELRRRREDVLNRLHKRLQKHVERLPPFIFYTALPQLVARINHPNRNACAVLDQIIVKVALAYPQQALWSVFGVLTARGPATSKGGGGGSSSNQALAKRAAERLLQAMAKTPGHPVSAAGVKLPSLKSLLWAGVQLADELVKVGRKGNYRATNASKAVSLQRDMGFRLANHPYHFVVPIGRCLTAALPGRRVTAAGTTTTGTAAGTAATTASELRTTTATSIASPAVSMSGSVDSSHISVAAAVSSHNAFASDVITIQGFEDEVLILGSLAQPRKLTVRGSDGRLYDLLLKPKDDMRTDQRIMEVNALINQGLRKDTEAMRRQLSVRTYAVTPLNEDCGIIEWVLGLKTLREIVRPFYDRRRAHVHPRPPDPLEIAKLLNEAGAGGSAAAMERRTHLFTTHILPAFPPVLPEWFMRRFPAPAAWFAARLRFTRSAAVMSMVGAVLGLGDRHCENLLVDAGSGGVMHVDFNCLFEKGRLFTQPETVPFRLTQNMRAAMGLCDHRGPFQRSCELTLRLLRVQEETLLAVLEAFIYDPTLDLQVDPRGGQQQAAQANHHNNKKPAPVVKLDPQSVVKNIQRRINGLLFEETIPLGVEGQAGELIKQATDPVNLSAMYIGWSPHW</sequence>